<evidence type="ECO:0000313" key="1">
    <source>
        <dbReference type="EMBL" id="CAG8473638.1"/>
    </source>
</evidence>
<keyword evidence="2" id="KW-1185">Reference proteome</keyword>
<proteinExistence type="predicted"/>
<name>A0ACA9KHN9_9GLOM</name>
<dbReference type="EMBL" id="CAJVQC010000542">
    <property type="protein sequence ID" value="CAG8473638.1"/>
    <property type="molecule type" value="Genomic_DNA"/>
</dbReference>
<feature type="non-terminal residue" evidence="1">
    <location>
        <position position="40"/>
    </location>
</feature>
<comment type="caution">
    <text evidence="1">The sequence shown here is derived from an EMBL/GenBank/DDBJ whole genome shotgun (WGS) entry which is preliminary data.</text>
</comment>
<sequence length="40" mass="4751">MSNDPRHTWHFLILIRVFRPSKGNFCNTYSNFVTDIRLPG</sequence>
<accession>A0ACA9KHN9</accession>
<protein>
    <submittedName>
        <fullName evidence="1">32529_t:CDS:1</fullName>
    </submittedName>
</protein>
<organism evidence="1 2">
    <name type="scientific">Racocetra persica</name>
    <dbReference type="NCBI Taxonomy" id="160502"/>
    <lineage>
        <taxon>Eukaryota</taxon>
        <taxon>Fungi</taxon>
        <taxon>Fungi incertae sedis</taxon>
        <taxon>Mucoromycota</taxon>
        <taxon>Glomeromycotina</taxon>
        <taxon>Glomeromycetes</taxon>
        <taxon>Diversisporales</taxon>
        <taxon>Gigasporaceae</taxon>
        <taxon>Racocetra</taxon>
    </lineage>
</organism>
<gene>
    <name evidence="1" type="ORF">RPERSI_LOCUS691</name>
</gene>
<dbReference type="Proteomes" id="UP000789920">
    <property type="component" value="Unassembled WGS sequence"/>
</dbReference>
<evidence type="ECO:0000313" key="2">
    <source>
        <dbReference type="Proteomes" id="UP000789920"/>
    </source>
</evidence>
<reference evidence="1" key="1">
    <citation type="submission" date="2021-06" db="EMBL/GenBank/DDBJ databases">
        <authorList>
            <person name="Kallberg Y."/>
            <person name="Tangrot J."/>
            <person name="Rosling A."/>
        </authorList>
    </citation>
    <scope>NUCLEOTIDE SEQUENCE</scope>
    <source>
        <strain evidence="1">MA461A</strain>
    </source>
</reference>